<dbReference type="OrthoDB" id="9979246at2759"/>
<dbReference type="Pfam" id="PF00782">
    <property type="entry name" value="DSPc"/>
    <property type="match status" value="1"/>
</dbReference>
<sequence>MPITCIPAEDFEKLKISSNLSKSGREKPKYEKNFVYKTPSKVLSGLYVGNFRDSKDASQLDRFNITHIVAIHDAARKLHPDKHYLCVMASDTPDQNLTQYFSICNDFIHAARLRGGNVLIHCLAGMSRSVTVAVAYIMSVTTLNWKEALKVVRVGRSVANPNSGFQQQLEEFEMSKLYDERRRLKERFPSLALSATDEAECHIILQSYEGLLLSRNLCEGNCAMGEVCPTGLCRSPSKTRGVGRRRSSTQTPPGSPGGRRLPATPTPTRSHHLSRSPTSLSSAPASPAGSRRTRSGPASYGSLLRPGQALESTSWNRLPSPRRLLREDPRLTCCLGDHNSASRSSGPLRRTSIVSIETGLIREHFFGLVRLCWSSHLDVLKKLVLK</sequence>
<dbReference type="Gene3D" id="3.90.190.10">
    <property type="entry name" value="Protein tyrosine phosphatase superfamily"/>
    <property type="match status" value="1"/>
</dbReference>
<feature type="domain" description="Tyrosine specific protein phosphatases" evidence="17">
    <location>
        <begin position="98"/>
        <end position="156"/>
    </location>
</feature>
<proteinExistence type="inferred from homology"/>
<comment type="caution">
    <text evidence="18">The sequence shown here is derived from an EMBL/GenBank/DDBJ whole genome shotgun (WGS) entry which is preliminary data.</text>
</comment>
<name>A0A8S9X4I2_APOLU</name>
<dbReference type="InterPro" id="IPR020422">
    <property type="entry name" value="TYR_PHOSPHATASE_DUAL_dom"/>
</dbReference>
<evidence type="ECO:0000256" key="8">
    <source>
        <dbReference type="ARBA" id="ARBA00022912"/>
    </source>
</evidence>
<evidence type="ECO:0000256" key="9">
    <source>
        <dbReference type="ARBA" id="ARBA00023136"/>
    </source>
</evidence>
<dbReference type="EMBL" id="WIXP02000011">
    <property type="protein sequence ID" value="KAF6203221.1"/>
    <property type="molecule type" value="Genomic_DNA"/>
</dbReference>
<dbReference type="PANTHER" id="PTHR45948">
    <property type="entry name" value="DUAL SPECIFICITY PROTEIN PHOSPHATASE DDB_G0269404-RELATED"/>
    <property type="match status" value="1"/>
</dbReference>
<dbReference type="SUPFAM" id="SSF52799">
    <property type="entry name" value="(Phosphotyrosine protein) phosphatases II"/>
    <property type="match status" value="1"/>
</dbReference>
<dbReference type="AlphaFoldDB" id="A0A8S9X4I2"/>
<dbReference type="PROSITE" id="PS50054">
    <property type="entry name" value="TYR_PHOSPHATASE_DUAL"/>
    <property type="match status" value="1"/>
</dbReference>
<keyword evidence="6" id="KW-0519">Myristate</keyword>
<evidence type="ECO:0000256" key="11">
    <source>
        <dbReference type="ARBA" id="ARBA00047761"/>
    </source>
</evidence>
<evidence type="ECO:0000256" key="13">
    <source>
        <dbReference type="ARBA" id="ARBA00051722"/>
    </source>
</evidence>
<comment type="catalytic activity">
    <reaction evidence="11">
        <text>O-phospho-L-seryl-[protein] + H2O = L-seryl-[protein] + phosphate</text>
        <dbReference type="Rhea" id="RHEA:20629"/>
        <dbReference type="Rhea" id="RHEA-COMP:9863"/>
        <dbReference type="Rhea" id="RHEA-COMP:11604"/>
        <dbReference type="ChEBI" id="CHEBI:15377"/>
        <dbReference type="ChEBI" id="CHEBI:29999"/>
        <dbReference type="ChEBI" id="CHEBI:43474"/>
        <dbReference type="ChEBI" id="CHEBI:83421"/>
        <dbReference type="EC" id="3.1.3.16"/>
    </reaction>
</comment>
<evidence type="ECO:0000256" key="7">
    <source>
        <dbReference type="ARBA" id="ARBA00022801"/>
    </source>
</evidence>
<dbReference type="GO" id="GO:0004725">
    <property type="term" value="F:protein tyrosine phosphatase activity"/>
    <property type="evidence" value="ECO:0007669"/>
    <property type="project" value="UniProtKB-EC"/>
</dbReference>
<comment type="catalytic activity">
    <reaction evidence="12">
        <text>O-phospho-L-threonyl-[protein] + H2O = L-threonyl-[protein] + phosphate</text>
        <dbReference type="Rhea" id="RHEA:47004"/>
        <dbReference type="Rhea" id="RHEA-COMP:11060"/>
        <dbReference type="Rhea" id="RHEA-COMP:11605"/>
        <dbReference type="ChEBI" id="CHEBI:15377"/>
        <dbReference type="ChEBI" id="CHEBI:30013"/>
        <dbReference type="ChEBI" id="CHEBI:43474"/>
        <dbReference type="ChEBI" id="CHEBI:61977"/>
        <dbReference type="EC" id="3.1.3.16"/>
    </reaction>
</comment>
<keyword evidence="5" id="KW-1003">Cell membrane</keyword>
<dbReference type="GO" id="GO:0007165">
    <property type="term" value="P:signal transduction"/>
    <property type="evidence" value="ECO:0007669"/>
    <property type="project" value="TreeGrafter"/>
</dbReference>
<feature type="domain" description="Tyrosine-protein phosphatase" evidence="16">
    <location>
        <begin position="38"/>
        <end position="178"/>
    </location>
</feature>
<keyword evidence="8" id="KW-0904">Protein phosphatase</keyword>
<keyword evidence="19" id="KW-1185">Reference proteome</keyword>
<comment type="catalytic activity">
    <reaction evidence="13">
        <text>O-phospho-L-tyrosyl-[protein] + H2O = L-tyrosyl-[protein] + phosphate</text>
        <dbReference type="Rhea" id="RHEA:10684"/>
        <dbReference type="Rhea" id="RHEA-COMP:10136"/>
        <dbReference type="Rhea" id="RHEA-COMP:20101"/>
        <dbReference type="ChEBI" id="CHEBI:15377"/>
        <dbReference type="ChEBI" id="CHEBI:43474"/>
        <dbReference type="ChEBI" id="CHEBI:46858"/>
        <dbReference type="ChEBI" id="CHEBI:61978"/>
        <dbReference type="EC" id="3.1.3.48"/>
    </reaction>
</comment>
<feature type="compositionally biased region" description="Low complexity" evidence="15">
    <location>
        <begin position="275"/>
        <end position="290"/>
    </location>
</feature>
<keyword evidence="10" id="KW-0449">Lipoprotein</keyword>
<evidence type="ECO:0000256" key="3">
    <source>
        <dbReference type="ARBA" id="ARBA00013064"/>
    </source>
</evidence>
<gene>
    <name evidence="18" type="ORF">GE061_003639</name>
</gene>
<evidence type="ECO:0000313" key="19">
    <source>
        <dbReference type="Proteomes" id="UP000466442"/>
    </source>
</evidence>
<dbReference type="InterPro" id="IPR029021">
    <property type="entry name" value="Prot-tyrosine_phosphatase-like"/>
</dbReference>
<dbReference type="EC" id="3.1.3.48" evidence="3"/>
<dbReference type="PROSITE" id="PS50056">
    <property type="entry name" value="TYR_PHOSPHATASE_2"/>
    <property type="match status" value="1"/>
</dbReference>
<evidence type="ECO:0000256" key="5">
    <source>
        <dbReference type="ARBA" id="ARBA00022475"/>
    </source>
</evidence>
<dbReference type="GO" id="GO:0005829">
    <property type="term" value="C:cytosol"/>
    <property type="evidence" value="ECO:0007669"/>
    <property type="project" value="TreeGrafter"/>
</dbReference>
<dbReference type="EC" id="3.1.3.16" evidence="4"/>
<evidence type="ECO:0000256" key="2">
    <source>
        <dbReference type="ARBA" id="ARBA00008601"/>
    </source>
</evidence>
<keyword evidence="9" id="KW-0472">Membrane</keyword>
<comment type="similarity">
    <text evidence="2">Belongs to the protein-tyrosine phosphatase family. Non-receptor class dual specificity subfamily.</text>
</comment>
<dbReference type="CDD" id="cd14519">
    <property type="entry name" value="DSP_DUSP22_15"/>
    <property type="match status" value="1"/>
</dbReference>
<evidence type="ECO:0000256" key="10">
    <source>
        <dbReference type="ARBA" id="ARBA00023288"/>
    </source>
</evidence>
<evidence type="ECO:0000256" key="1">
    <source>
        <dbReference type="ARBA" id="ARBA00004342"/>
    </source>
</evidence>
<protein>
    <recommendedName>
        <fullName evidence="14">Dual specificity protein phosphatase 15</fullName>
        <ecNumber evidence="4">3.1.3.16</ecNumber>
        <ecNumber evidence="3">3.1.3.48</ecNumber>
    </recommendedName>
</protein>
<evidence type="ECO:0000256" key="15">
    <source>
        <dbReference type="SAM" id="MobiDB-lite"/>
    </source>
</evidence>
<comment type="subcellular location">
    <subcellularLocation>
        <location evidence="1">Cell membrane</location>
        <topology evidence="1">Lipid-anchor</topology>
        <orientation evidence="1">Cytoplasmic side</orientation>
    </subcellularLocation>
</comment>
<evidence type="ECO:0000313" key="18">
    <source>
        <dbReference type="EMBL" id="KAF6203221.1"/>
    </source>
</evidence>
<evidence type="ECO:0000259" key="17">
    <source>
        <dbReference type="PROSITE" id="PS50056"/>
    </source>
</evidence>
<feature type="region of interest" description="Disordered" evidence="15">
    <location>
        <begin position="233"/>
        <end position="304"/>
    </location>
</feature>
<dbReference type="InterPro" id="IPR000340">
    <property type="entry name" value="Dual-sp_phosphatase_cat-dom"/>
</dbReference>
<accession>A0A8S9X4I2</accession>
<dbReference type="InterPro" id="IPR000387">
    <property type="entry name" value="Tyr_Pase_dom"/>
</dbReference>
<dbReference type="SMART" id="SM00195">
    <property type="entry name" value="DSPc"/>
    <property type="match status" value="1"/>
</dbReference>
<dbReference type="GO" id="GO:0005886">
    <property type="term" value="C:plasma membrane"/>
    <property type="evidence" value="ECO:0007669"/>
    <property type="project" value="UniProtKB-SubCell"/>
</dbReference>
<dbReference type="GO" id="GO:0004722">
    <property type="term" value="F:protein serine/threonine phosphatase activity"/>
    <property type="evidence" value="ECO:0007669"/>
    <property type="project" value="UniProtKB-EC"/>
</dbReference>
<dbReference type="FunFam" id="3.90.190.10:FF:000052">
    <property type="entry name" value="Dual specificity phosphatase 15"/>
    <property type="match status" value="1"/>
</dbReference>
<evidence type="ECO:0000256" key="6">
    <source>
        <dbReference type="ARBA" id="ARBA00022707"/>
    </source>
</evidence>
<keyword evidence="7" id="KW-0378">Hydrolase</keyword>
<organism evidence="18 19">
    <name type="scientific">Apolygus lucorum</name>
    <name type="common">Small green plant bug</name>
    <name type="synonym">Lygocoris lucorum</name>
    <dbReference type="NCBI Taxonomy" id="248454"/>
    <lineage>
        <taxon>Eukaryota</taxon>
        <taxon>Metazoa</taxon>
        <taxon>Ecdysozoa</taxon>
        <taxon>Arthropoda</taxon>
        <taxon>Hexapoda</taxon>
        <taxon>Insecta</taxon>
        <taxon>Pterygota</taxon>
        <taxon>Neoptera</taxon>
        <taxon>Paraneoptera</taxon>
        <taxon>Hemiptera</taxon>
        <taxon>Heteroptera</taxon>
        <taxon>Panheteroptera</taxon>
        <taxon>Cimicomorpha</taxon>
        <taxon>Miridae</taxon>
        <taxon>Mirini</taxon>
        <taxon>Apolygus</taxon>
    </lineage>
</organism>
<evidence type="ECO:0000256" key="12">
    <source>
        <dbReference type="ARBA" id="ARBA00048336"/>
    </source>
</evidence>
<evidence type="ECO:0000256" key="14">
    <source>
        <dbReference type="ARBA" id="ARBA00068799"/>
    </source>
</evidence>
<dbReference type="Proteomes" id="UP000466442">
    <property type="component" value="Unassembled WGS sequence"/>
</dbReference>
<evidence type="ECO:0000256" key="4">
    <source>
        <dbReference type="ARBA" id="ARBA00013081"/>
    </source>
</evidence>
<reference evidence="18" key="1">
    <citation type="journal article" date="2021" name="Mol. Ecol. Resour.">
        <title>Apolygus lucorum genome provides insights into omnivorousness and mesophyll feeding.</title>
        <authorList>
            <person name="Liu Y."/>
            <person name="Liu H."/>
            <person name="Wang H."/>
            <person name="Huang T."/>
            <person name="Liu B."/>
            <person name="Yang B."/>
            <person name="Yin L."/>
            <person name="Li B."/>
            <person name="Zhang Y."/>
            <person name="Zhang S."/>
            <person name="Jiang F."/>
            <person name="Zhang X."/>
            <person name="Ren Y."/>
            <person name="Wang B."/>
            <person name="Wang S."/>
            <person name="Lu Y."/>
            <person name="Wu K."/>
            <person name="Fan W."/>
            <person name="Wang G."/>
        </authorList>
    </citation>
    <scope>NUCLEOTIDE SEQUENCE</scope>
    <source>
        <strain evidence="18">12Hb</strain>
    </source>
</reference>
<evidence type="ECO:0000259" key="16">
    <source>
        <dbReference type="PROSITE" id="PS50054"/>
    </source>
</evidence>
<dbReference type="PANTHER" id="PTHR45948:SF2">
    <property type="entry name" value="DUAL SPECIFICITY PROTEIN PHOSPHATASE"/>
    <property type="match status" value="1"/>
</dbReference>